<keyword evidence="4" id="KW-1185">Reference proteome</keyword>
<evidence type="ECO:0000313" key="4">
    <source>
        <dbReference type="Proteomes" id="UP001495147"/>
    </source>
</evidence>
<dbReference type="PANTHER" id="PTHR42749">
    <property type="entry name" value="CELL SHAPE-DETERMINING PROTEIN MREB"/>
    <property type="match status" value="1"/>
</dbReference>
<dbReference type="InterPro" id="IPR013126">
    <property type="entry name" value="Hsp_70_fam"/>
</dbReference>
<evidence type="ECO:0000256" key="2">
    <source>
        <dbReference type="ARBA" id="ARBA00022840"/>
    </source>
</evidence>
<organism evidence="3 4">
    <name type="scientific">Roseateles paludis</name>
    <dbReference type="NCBI Taxonomy" id="3145238"/>
    <lineage>
        <taxon>Bacteria</taxon>
        <taxon>Pseudomonadati</taxon>
        <taxon>Pseudomonadota</taxon>
        <taxon>Betaproteobacteria</taxon>
        <taxon>Burkholderiales</taxon>
        <taxon>Sphaerotilaceae</taxon>
        <taxon>Roseateles</taxon>
    </lineage>
</organism>
<dbReference type="Gene3D" id="3.30.420.40">
    <property type="match status" value="3"/>
</dbReference>
<sequence>MSPASHASPRFCAIDFGTSNSAVAVPSADNMRLVPLEPQHTGNTNTSPTAVFYFAEGAHDADGPPRAFGRAAIQAYVDGHDGRLMRSMKSILGSSLIDQTTDVGGGRGAKYFDIVAGYLKRLRRAAGDPQQVVLGRPVFFVDGDAERDAQAQSQLAAMAQAVGFTEVQFQFEPIAAAFDFERQATREQVVLVADIGGGTSDFSVVRVGPERMARLARRDDILASHGVHIAGTDFDRHIELVAILREFGFRALGPSGREVPSGLYFDLATWHLINTCYAPLRVAEWRGMRKWFERPEHHARLMTVLDERLGHELAARAEDAKIAISGGSDAEILLDLIEPGLHLRLSEPIAIEALRHDLERIVTTAHETVLLAGLAPTQIDALYLTGGSTGLRPLADALAAAFPQAQRVTGDRFASVATGLGLYAERVFSPA</sequence>
<dbReference type="PANTHER" id="PTHR42749:SF1">
    <property type="entry name" value="CELL SHAPE-DETERMINING PROTEIN MREB"/>
    <property type="match status" value="1"/>
</dbReference>
<accession>A0ABV0FWA9</accession>
<gene>
    <name evidence="3" type="ORF">ABDJ85_01945</name>
</gene>
<reference evidence="3 4" key="1">
    <citation type="submission" date="2024-05" db="EMBL/GenBank/DDBJ databases">
        <title>Roseateles sp. DJS-2-20 16S ribosomal RNA gene Genome sequencing and assembly.</title>
        <authorList>
            <person name="Woo H."/>
        </authorList>
    </citation>
    <scope>NUCLEOTIDE SEQUENCE [LARGE SCALE GENOMIC DNA]</scope>
    <source>
        <strain evidence="3 4">DJS-2-20</strain>
    </source>
</reference>
<dbReference type="Pfam" id="PF00012">
    <property type="entry name" value="HSP70"/>
    <property type="match status" value="1"/>
</dbReference>
<evidence type="ECO:0000313" key="3">
    <source>
        <dbReference type="EMBL" id="MEO3690207.1"/>
    </source>
</evidence>
<comment type="caution">
    <text evidence="3">The sequence shown here is derived from an EMBL/GenBank/DDBJ whole genome shotgun (WGS) entry which is preliminary data.</text>
</comment>
<dbReference type="EMBL" id="JBDPZD010000001">
    <property type="protein sequence ID" value="MEO3690207.1"/>
    <property type="molecule type" value="Genomic_DNA"/>
</dbReference>
<dbReference type="Gene3D" id="3.90.640.10">
    <property type="entry name" value="Actin, Chain A, domain 4"/>
    <property type="match status" value="1"/>
</dbReference>
<dbReference type="SUPFAM" id="SSF53067">
    <property type="entry name" value="Actin-like ATPase domain"/>
    <property type="match status" value="2"/>
</dbReference>
<dbReference type="CDD" id="cd10231">
    <property type="entry name" value="ASKHA_NBD_HSP70_YegD-like"/>
    <property type="match status" value="1"/>
</dbReference>
<name>A0ABV0FWA9_9BURK</name>
<dbReference type="RefSeq" id="WP_347703039.1">
    <property type="nucleotide sequence ID" value="NZ_JBDPZD010000001.1"/>
</dbReference>
<protein>
    <submittedName>
        <fullName evidence="3">Hsp70 family protein</fullName>
    </submittedName>
</protein>
<dbReference type="InterPro" id="IPR043129">
    <property type="entry name" value="ATPase_NBD"/>
</dbReference>
<dbReference type="InterPro" id="IPR042054">
    <property type="entry name" value="YegD-like"/>
</dbReference>
<keyword evidence="2" id="KW-0067">ATP-binding</keyword>
<evidence type="ECO:0000256" key="1">
    <source>
        <dbReference type="ARBA" id="ARBA00022741"/>
    </source>
</evidence>
<dbReference type="Proteomes" id="UP001495147">
    <property type="component" value="Unassembled WGS sequence"/>
</dbReference>
<keyword evidence="1" id="KW-0547">Nucleotide-binding</keyword>
<proteinExistence type="predicted"/>